<organism evidence="1 2">
    <name type="scientific">Metamycoplasma alkalescens</name>
    <dbReference type="NCBI Taxonomy" id="45363"/>
    <lineage>
        <taxon>Bacteria</taxon>
        <taxon>Bacillati</taxon>
        <taxon>Mycoplasmatota</taxon>
        <taxon>Mycoplasmoidales</taxon>
        <taxon>Metamycoplasmataceae</taxon>
        <taxon>Metamycoplasma</taxon>
    </lineage>
</organism>
<dbReference type="InterPro" id="IPR012337">
    <property type="entry name" value="RNaseH-like_sf"/>
</dbReference>
<dbReference type="Proteomes" id="UP000259864">
    <property type="component" value="Chromosome 1"/>
</dbReference>
<protein>
    <submittedName>
        <fullName evidence="1">Transposase</fullName>
    </submittedName>
</protein>
<dbReference type="AlphaFoldDB" id="A0A3B0P1K6"/>
<dbReference type="SUPFAM" id="SSF53098">
    <property type="entry name" value="Ribonuclease H-like"/>
    <property type="match status" value="1"/>
</dbReference>
<dbReference type="EMBL" id="LS991949">
    <property type="protein sequence ID" value="SYV90250.1"/>
    <property type="molecule type" value="Genomic_DNA"/>
</dbReference>
<evidence type="ECO:0000313" key="2">
    <source>
        <dbReference type="Proteomes" id="UP000259864"/>
    </source>
</evidence>
<proteinExistence type="predicted"/>
<dbReference type="KEGG" id="mala:NCTC10135_00770"/>
<accession>A0A3B0P1K6</accession>
<feature type="non-terminal residue" evidence="1">
    <location>
        <position position="60"/>
    </location>
</feature>
<gene>
    <name evidence="1" type="ORF">NCTC10135_00770</name>
</gene>
<reference evidence="2" key="1">
    <citation type="submission" date="2018-06" db="EMBL/GenBank/DDBJ databases">
        <authorList>
            <consortium name="Pathogen Informatics"/>
        </authorList>
    </citation>
    <scope>NUCLEOTIDE SEQUENCE [LARGE SCALE GENOMIC DNA]</scope>
    <source>
        <strain evidence="2">NCTC10135</strain>
    </source>
</reference>
<sequence>MTINATLKNLIKNNNLYVKTITIDNGIEFEKIGILAKWLNIKIYRAEPYSSFQRGSNENW</sequence>
<name>A0A3B0P1K6_9BACT</name>
<evidence type="ECO:0000313" key="1">
    <source>
        <dbReference type="EMBL" id="SYV90250.1"/>
    </source>
</evidence>